<evidence type="ECO:0000313" key="5">
    <source>
        <dbReference type="Proteomes" id="UP000059847"/>
    </source>
</evidence>
<dbReference type="InterPro" id="IPR004046">
    <property type="entry name" value="GST_C"/>
</dbReference>
<dbReference type="SFLD" id="SFLDG00358">
    <property type="entry name" value="Main_(cytGST)"/>
    <property type="match status" value="1"/>
</dbReference>
<protein>
    <submittedName>
        <fullName evidence="4">Glutathione S-transferase</fullName>
    </submittedName>
</protein>
<dbReference type="InterPro" id="IPR040079">
    <property type="entry name" value="Glutathione_S-Trfase"/>
</dbReference>
<dbReference type="InterPro" id="IPR010987">
    <property type="entry name" value="Glutathione-S-Trfase_C-like"/>
</dbReference>
<dbReference type="PANTHER" id="PTHR44051">
    <property type="entry name" value="GLUTATHIONE S-TRANSFERASE-RELATED"/>
    <property type="match status" value="1"/>
</dbReference>
<dbReference type="PROSITE" id="PS50405">
    <property type="entry name" value="GST_CTER"/>
    <property type="match status" value="1"/>
</dbReference>
<dbReference type="SFLD" id="SFLDG01150">
    <property type="entry name" value="Main.1:_Beta-like"/>
    <property type="match status" value="1"/>
</dbReference>
<dbReference type="SUPFAM" id="SSF47616">
    <property type="entry name" value="GST C-terminal domain-like"/>
    <property type="match status" value="1"/>
</dbReference>
<dbReference type="PROSITE" id="PS50404">
    <property type="entry name" value="GST_NTER"/>
    <property type="match status" value="1"/>
</dbReference>
<feature type="domain" description="GST C-terminal" evidence="3">
    <location>
        <begin position="84"/>
        <end position="208"/>
    </location>
</feature>
<dbReference type="InterPro" id="IPR036282">
    <property type="entry name" value="Glutathione-S-Trfase_C_sf"/>
</dbReference>
<dbReference type="Proteomes" id="UP000059847">
    <property type="component" value="Chromosome"/>
</dbReference>
<dbReference type="STRING" id="45610.AOC03_01230"/>
<sequence>MKLYIMPGACSFVPHTALEWAKADYELEILNHSSVKSEEYLRINPQGAVPAIVDGETIVTQNIAVQTYIDAKYPDAHIFGNNSSPTERAEITHWLAFINSDVHNAFKPLFNLSGLVSDKAAQEELKENTKKSVINLLKYPNEQLGKQDYLTGTKTTADVYLYVMLMWAKNMKLDLSAYHNFNAFINRIESDAGVTEVLRQEGLKKMESL</sequence>
<dbReference type="Pfam" id="PF00043">
    <property type="entry name" value="GST_C"/>
    <property type="match status" value="1"/>
</dbReference>
<dbReference type="Gene3D" id="3.40.30.10">
    <property type="entry name" value="Glutaredoxin"/>
    <property type="match status" value="1"/>
</dbReference>
<dbReference type="KEGG" id="pur:AOC03_01230"/>
<name>A0A0M4U5A6_9GAMM</name>
<keyword evidence="4" id="KW-0808">Transferase</keyword>
<evidence type="ECO:0000259" key="3">
    <source>
        <dbReference type="PROSITE" id="PS50405"/>
    </source>
</evidence>
<gene>
    <name evidence="4" type="ORF">AOC03_01230</name>
</gene>
<dbReference type="InterPro" id="IPR036249">
    <property type="entry name" value="Thioredoxin-like_sf"/>
</dbReference>
<accession>A0A0M4U5A6</accession>
<evidence type="ECO:0000256" key="1">
    <source>
        <dbReference type="RuleBase" id="RU003494"/>
    </source>
</evidence>
<dbReference type="RefSeq" id="WP_062533235.1">
    <property type="nucleotide sequence ID" value="NZ_CP012678.1"/>
</dbReference>
<dbReference type="SFLD" id="SFLDS00019">
    <property type="entry name" value="Glutathione_Transferase_(cytos"/>
    <property type="match status" value="1"/>
</dbReference>
<dbReference type="CDD" id="cd03057">
    <property type="entry name" value="GST_N_Beta"/>
    <property type="match status" value="1"/>
</dbReference>
<dbReference type="OrthoDB" id="8772754at2"/>
<dbReference type="Gene3D" id="1.20.1050.10">
    <property type="match status" value="1"/>
</dbReference>
<dbReference type="GO" id="GO:0016740">
    <property type="term" value="F:transferase activity"/>
    <property type="evidence" value="ECO:0007669"/>
    <property type="project" value="UniProtKB-KW"/>
</dbReference>
<dbReference type="SUPFAM" id="SSF52833">
    <property type="entry name" value="Thioredoxin-like"/>
    <property type="match status" value="1"/>
</dbReference>
<feature type="domain" description="GST N-terminal" evidence="2">
    <location>
        <begin position="1"/>
        <end position="77"/>
    </location>
</feature>
<dbReference type="PANTHER" id="PTHR44051:SF8">
    <property type="entry name" value="GLUTATHIONE S-TRANSFERASE GSTA"/>
    <property type="match status" value="1"/>
</dbReference>
<dbReference type="AlphaFoldDB" id="A0A0M4U5A6"/>
<evidence type="ECO:0000313" key="4">
    <source>
        <dbReference type="EMBL" id="ALF58839.1"/>
    </source>
</evidence>
<proteinExistence type="inferred from homology"/>
<keyword evidence="5" id="KW-1185">Reference proteome</keyword>
<dbReference type="Pfam" id="PF02798">
    <property type="entry name" value="GST_N"/>
    <property type="match status" value="1"/>
</dbReference>
<evidence type="ECO:0000259" key="2">
    <source>
        <dbReference type="PROSITE" id="PS50404"/>
    </source>
</evidence>
<dbReference type="CDD" id="cd03188">
    <property type="entry name" value="GST_C_Beta"/>
    <property type="match status" value="1"/>
</dbReference>
<comment type="similarity">
    <text evidence="1">Belongs to the GST superfamily.</text>
</comment>
<reference evidence="4 5" key="1">
    <citation type="submission" date="2015-09" db="EMBL/GenBank/DDBJ databases">
        <title>Complete genome of Psychrobacter urativorans R10.10B.</title>
        <authorList>
            <person name="See-Too W.S."/>
            <person name="Chan K.G."/>
        </authorList>
    </citation>
    <scope>NUCLEOTIDE SEQUENCE [LARGE SCALE GENOMIC DNA]</scope>
    <source>
        <strain evidence="4 5">R10.10B</strain>
    </source>
</reference>
<organism evidence="4 5">
    <name type="scientific">Psychrobacter urativorans</name>
    <dbReference type="NCBI Taxonomy" id="45610"/>
    <lineage>
        <taxon>Bacteria</taxon>
        <taxon>Pseudomonadati</taxon>
        <taxon>Pseudomonadota</taxon>
        <taxon>Gammaproteobacteria</taxon>
        <taxon>Moraxellales</taxon>
        <taxon>Moraxellaceae</taxon>
        <taxon>Psychrobacter</taxon>
    </lineage>
</organism>
<dbReference type="InterPro" id="IPR004045">
    <property type="entry name" value="Glutathione_S-Trfase_N"/>
</dbReference>
<dbReference type="EMBL" id="CP012678">
    <property type="protein sequence ID" value="ALF58839.1"/>
    <property type="molecule type" value="Genomic_DNA"/>
</dbReference>